<dbReference type="Proteomes" id="UP000316030">
    <property type="component" value="Unassembled WGS sequence"/>
</dbReference>
<comment type="function">
    <text evidence="14 19">Joins adenosylcobinamide-GDP and alpha-ribazole to generate adenosylcobalamin (Ado-cobalamin). Also synthesizes adenosylcobalamin 5'-phosphate from adenosylcobinamide-GDP and alpha-ribazole 5'-phosphate.</text>
</comment>
<evidence type="ECO:0000256" key="19">
    <source>
        <dbReference type="HAMAP-Rule" id="MF_00719"/>
    </source>
</evidence>
<organism evidence="20 21">
    <name type="scientific">Thalassovita litoralis</name>
    <dbReference type="NCBI Taxonomy" id="1010611"/>
    <lineage>
        <taxon>Bacteria</taxon>
        <taxon>Pseudomonadati</taxon>
        <taxon>Pseudomonadota</taxon>
        <taxon>Alphaproteobacteria</taxon>
        <taxon>Rhodobacterales</taxon>
        <taxon>Roseobacteraceae</taxon>
        <taxon>Thalassovita</taxon>
    </lineage>
</organism>
<evidence type="ECO:0000256" key="6">
    <source>
        <dbReference type="ARBA" id="ARBA00015850"/>
    </source>
</evidence>
<comment type="caution">
    <text evidence="19">Lacks conserved residue(s) required for the propagation of feature annotation.</text>
</comment>
<dbReference type="GO" id="GO:0008818">
    <property type="term" value="F:cobalamin 5'-phosphate synthase activity"/>
    <property type="evidence" value="ECO:0007669"/>
    <property type="project" value="UniProtKB-UniRule"/>
</dbReference>
<evidence type="ECO:0000256" key="11">
    <source>
        <dbReference type="ARBA" id="ARBA00022842"/>
    </source>
</evidence>
<dbReference type="Pfam" id="PF02654">
    <property type="entry name" value="CobS"/>
    <property type="match status" value="1"/>
</dbReference>
<evidence type="ECO:0000256" key="4">
    <source>
        <dbReference type="ARBA" id="ARBA00010561"/>
    </source>
</evidence>
<evidence type="ECO:0000256" key="13">
    <source>
        <dbReference type="ARBA" id="ARBA00023136"/>
    </source>
</evidence>
<dbReference type="EMBL" id="FXTO01000038">
    <property type="protein sequence ID" value="SMO97697.1"/>
    <property type="molecule type" value="Genomic_DNA"/>
</dbReference>
<proteinExistence type="inferred from homology"/>
<keyword evidence="8 19" id="KW-0169">Cobalamin biosynthesis</keyword>
<dbReference type="GO" id="GO:0009236">
    <property type="term" value="P:cobalamin biosynthetic process"/>
    <property type="evidence" value="ECO:0007669"/>
    <property type="project" value="UniProtKB-UniRule"/>
</dbReference>
<dbReference type="NCBIfam" id="TIGR00317">
    <property type="entry name" value="cobS"/>
    <property type="match status" value="1"/>
</dbReference>
<evidence type="ECO:0000256" key="12">
    <source>
        <dbReference type="ARBA" id="ARBA00022989"/>
    </source>
</evidence>
<evidence type="ECO:0000256" key="2">
    <source>
        <dbReference type="ARBA" id="ARBA00004651"/>
    </source>
</evidence>
<feature type="transmembrane region" description="Helical" evidence="19">
    <location>
        <begin position="32"/>
        <end position="53"/>
    </location>
</feature>
<dbReference type="AlphaFoldDB" id="A0A521FND1"/>
<name>A0A521FND1_9RHOB</name>
<dbReference type="InterPro" id="IPR003805">
    <property type="entry name" value="CobS"/>
</dbReference>
<reference evidence="20 21" key="1">
    <citation type="submission" date="2017-05" db="EMBL/GenBank/DDBJ databases">
        <authorList>
            <person name="Varghese N."/>
            <person name="Submissions S."/>
        </authorList>
    </citation>
    <scope>NUCLEOTIDE SEQUENCE [LARGE SCALE GENOMIC DNA]</scope>
    <source>
        <strain evidence="20 21">DSM 29506</strain>
    </source>
</reference>
<protein>
    <recommendedName>
        <fullName evidence="6 19">Adenosylcobinamide-GDP ribazoletransferase</fullName>
        <ecNumber evidence="5 19">2.7.8.26</ecNumber>
    </recommendedName>
    <alternativeName>
        <fullName evidence="16 19">Cobalamin synthase</fullName>
    </alternativeName>
    <alternativeName>
        <fullName evidence="15 19">Cobalamin-5'-phosphate synthase</fullName>
    </alternativeName>
</protein>
<comment type="catalytic activity">
    <reaction evidence="17 19">
        <text>alpha-ribazole + adenosylcob(III)inamide-GDP = adenosylcob(III)alamin + GMP + H(+)</text>
        <dbReference type="Rhea" id="RHEA:16049"/>
        <dbReference type="ChEBI" id="CHEBI:10329"/>
        <dbReference type="ChEBI" id="CHEBI:15378"/>
        <dbReference type="ChEBI" id="CHEBI:18408"/>
        <dbReference type="ChEBI" id="CHEBI:58115"/>
        <dbReference type="ChEBI" id="CHEBI:60487"/>
        <dbReference type="EC" id="2.7.8.26"/>
    </reaction>
</comment>
<keyword evidence="21" id="KW-1185">Reference proteome</keyword>
<comment type="subcellular location">
    <subcellularLocation>
        <location evidence="2 19">Cell membrane</location>
        <topology evidence="2 19">Multi-pass membrane protein</topology>
    </subcellularLocation>
</comment>
<dbReference type="UniPathway" id="UPA00148">
    <property type="reaction ID" value="UER00238"/>
</dbReference>
<evidence type="ECO:0000256" key="8">
    <source>
        <dbReference type="ARBA" id="ARBA00022573"/>
    </source>
</evidence>
<evidence type="ECO:0000256" key="3">
    <source>
        <dbReference type="ARBA" id="ARBA00004663"/>
    </source>
</evidence>
<dbReference type="GO" id="GO:0051073">
    <property type="term" value="F:adenosylcobinamide-GDP ribazoletransferase activity"/>
    <property type="evidence" value="ECO:0007669"/>
    <property type="project" value="UniProtKB-UniRule"/>
</dbReference>
<comment type="cofactor">
    <cofactor evidence="1 19">
        <name>Mg(2+)</name>
        <dbReference type="ChEBI" id="CHEBI:18420"/>
    </cofactor>
</comment>
<sequence length="253" mass="25376">MQENDQGGFQPRDIAVALSLLTRLPLRLPDAAYARGAAAAWAYPLAGLVLGLISGLAGWAVAGIGAGLAGIVAIAVTVILSGAMHEDGLADVADGFWGGWDRDRRLEIMKDSSIGSYGTMALILGFAARWWALTTLFTAGHGLTAAVAVGVLSRAGMPVLMAALPNARAGGLSRSVGRPAPRIAAVAVAQALALAVAMAGWSAIVAAVVSAGAVAGLALIARAKIGGQTGDVLGASQQISEITCLAVFVAVWG</sequence>
<comment type="pathway">
    <text evidence="3 19">Cofactor biosynthesis; adenosylcobalamin biosynthesis; adenosylcobalamin from cob(II)yrinate a,c-diamide: step 7/7.</text>
</comment>
<evidence type="ECO:0000256" key="5">
    <source>
        <dbReference type="ARBA" id="ARBA00013200"/>
    </source>
</evidence>
<dbReference type="OrthoDB" id="9794626at2"/>
<evidence type="ECO:0000256" key="7">
    <source>
        <dbReference type="ARBA" id="ARBA00022475"/>
    </source>
</evidence>
<feature type="transmembrane region" description="Helical" evidence="19">
    <location>
        <begin position="203"/>
        <end position="221"/>
    </location>
</feature>
<feature type="transmembrane region" description="Helical" evidence="19">
    <location>
        <begin position="59"/>
        <end position="80"/>
    </location>
</feature>
<keyword evidence="10 19" id="KW-0812">Transmembrane</keyword>
<dbReference type="EC" id="2.7.8.26" evidence="5 19"/>
<dbReference type="PANTHER" id="PTHR34148:SF1">
    <property type="entry name" value="ADENOSYLCOBINAMIDE-GDP RIBAZOLETRANSFERASE"/>
    <property type="match status" value="1"/>
</dbReference>
<evidence type="ECO:0000313" key="21">
    <source>
        <dbReference type="Proteomes" id="UP000316030"/>
    </source>
</evidence>
<evidence type="ECO:0000256" key="15">
    <source>
        <dbReference type="ARBA" id="ARBA00032605"/>
    </source>
</evidence>
<keyword evidence="9 19" id="KW-0808">Transferase</keyword>
<keyword evidence="7 19" id="KW-1003">Cell membrane</keyword>
<keyword evidence="11 19" id="KW-0460">Magnesium</keyword>
<evidence type="ECO:0000256" key="17">
    <source>
        <dbReference type="ARBA" id="ARBA00048623"/>
    </source>
</evidence>
<dbReference type="HAMAP" id="MF_00719">
    <property type="entry name" value="CobS"/>
    <property type="match status" value="1"/>
</dbReference>
<evidence type="ECO:0000256" key="14">
    <source>
        <dbReference type="ARBA" id="ARBA00025228"/>
    </source>
</evidence>
<gene>
    <name evidence="19" type="primary">cobS</name>
    <name evidence="20" type="ORF">SAMN06265173_13824</name>
</gene>
<dbReference type="PANTHER" id="PTHR34148">
    <property type="entry name" value="ADENOSYLCOBINAMIDE-GDP RIBAZOLETRANSFERASE"/>
    <property type="match status" value="1"/>
</dbReference>
<evidence type="ECO:0000256" key="10">
    <source>
        <dbReference type="ARBA" id="ARBA00022692"/>
    </source>
</evidence>
<evidence type="ECO:0000256" key="18">
    <source>
        <dbReference type="ARBA" id="ARBA00049504"/>
    </source>
</evidence>
<evidence type="ECO:0000256" key="16">
    <source>
        <dbReference type="ARBA" id="ARBA00032853"/>
    </source>
</evidence>
<evidence type="ECO:0000313" key="20">
    <source>
        <dbReference type="EMBL" id="SMO97697.1"/>
    </source>
</evidence>
<accession>A0A521FND1</accession>
<comment type="catalytic activity">
    <reaction evidence="18 19">
        <text>alpha-ribazole 5'-phosphate + adenosylcob(III)inamide-GDP = adenosylcob(III)alamin 5'-phosphate + GMP + H(+)</text>
        <dbReference type="Rhea" id="RHEA:23560"/>
        <dbReference type="ChEBI" id="CHEBI:15378"/>
        <dbReference type="ChEBI" id="CHEBI:57918"/>
        <dbReference type="ChEBI" id="CHEBI:58115"/>
        <dbReference type="ChEBI" id="CHEBI:60487"/>
        <dbReference type="ChEBI" id="CHEBI:60493"/>
        <dbReference type="EC" id="2.7.8.26"/>
    </reaction>
</comment>
<evidence type="ECO:0000256" key="9">
    <source>
        <dbReference type="ARBA" id="ARBA00022679"/>
    </source>
</evidence>
<dbReference type="GO" id="GO:0005886">
    <property type="term" value="C:plasma membrane"/>
    <property type="evidence" value="ECO:0007669"/>
    <property type="project" value="UniProtKB-SubCell"/>
</dbReference>
<dbReference type="RefSeq" id="WP_142494766.1">
    <property type="nucleotide sequence ID" value="NZ_FXTO01000038.1"/>
</dbReference>
<keyword evidence="12 19" id="KW-1133">Transmembrane helix</keyword>
<keyword evidence="13 19" id="KW-0472">Membrane</keyword>
<evidence type="ECO:0000256" key="1">
    <source>
        <dbReference type="ARBA" id="ARBA00001946"/>
    </source>
</evidence>
<comment type="similarity">
    <text evidence="4 19">Belongs to the CobS family.</text>
</comment>